<evidence type="ECO:0000313" key="2">
    <source>
        <dbReference type="Proteomes" id="UP000029575"/>
    </source>
</evidence>
<name>A0AA88Z4Z6_BURCE</name>
<comment type="caution">
    <text evidence="1">The sequence shown here is derived from an EMBL/GenBank/DDBJ whole genome shotgun (WGS) entry which is preliminary data.</text>
</comment>
<dbReference type="EMBL" id="JPGD01000004">
    <property type="protein sequence ID" value="KGC04081.1"/>
    <property type="molecule type" value="Genomic_DNA"/>
</dbReference>
<accession>A0AA88Z4Z6</accession>
<dbReference type="Proteomes" id="UP000029575">
    <property type="component" value="Unassembled WGS sequence"/>
</dbReference>
<reference evidence="1 2" key="1">
    <citation type="submission" date="2014-06" db="EMBL/GenBank/DDBJ databases">
        <authorList>
            <person name="Bishop-Lilly K.A."/>
            <person name="Broomall S.M."/>
            <person name="Chain P.S."/>
            <person name="Chertkov O."/>
            <person name="Coyne S.R."/>
            <person name="Daligault H.E."/>
            <person name="Davenport K.W."/>
            <person name="Erkkila T."/>
            <person name="Frey K.G."/>
            <person name="Gibbons H.S."/>
            <person name="Gu W."/>
            <person name="Jaissle J."/>
            <person name="Johnson S.L."/>
            <person name="Koroleva G.I."/>
            <person name="Ladner J.T."/>
            <person name="Lo C.-C."/>
            <person name="Minogue T.D."/>
            <person name="Munk C."/>
            <person name="Palacios G.F."/>
            <person name="Redden C.L."/>
            <person name="Rosenzweig C.N."/>
            <person name="Scholz M.B."/>
            <person name="Teshima H."/>
            <person name="Xu Y."/>
        </authorList>
    </citation>
    <scope>NUCLEOTIDE SEQUENCE [LARGE SCALE GENOMIC DNA]</scope>
    <source>
        <strain evidence="1 2">DWS 37UF10B-2</strain>
    </source>
</reference>
<protein>
    <submittedName>
        <fullName evidence="1">Uncharacterized protein</fullName>
    </submittedName>
</protein>
<proteinExistence type="predicted"/>
<dbReference type="AlphaFoldDB" id="A0AA88Z4Z6"/>
<organism evidence="1 2">
    <name type="scientific">Burkholderia cepacia</name>
    <name type="common">Pseudomonas cepacia</name>
    <dbReference type="NCBI Taxonomy" id="292"/>
    <lineage>
        <taxon>Bacteria</taxon>
        <taxon>Pseudomonadati</taxon>
        <taxon>Pseudomonadota</taxon>
        <taxon>Betaproteobacteria</taxon>
        <taxon>Burkholderiales</taxon>
        <taxon>Burkholderiaceae</taxon>
        <taxon>Burkholderia</taxon>
        <taxon>Burkholderia cepacia complex</taxon>
    </lineage>
</organism>
<sequence>MSENGWMWCAASSARYSAVERACVARGAAAVAVGAAGWIQADSLR</sequence>
<evidence type="ECO:0000313" key="1">
    <source>
        <dbReference type="EMBL" id="KGC04081.1"/>
    </source>
</evidence>
<gene>
    <name evidence="1" type="ORF">DM43_5811</name>
</gene>